<organism evidence="1 2">
    <name type="scientific">Aliarcobacter skirrowii</name>
    <dbReference type="NCBI Taxonomy" id="28200"/>
    <lineage>
        <taxon>Bacteria</taxon>
        <taxon>Pseudomonadati</taxon>
        <taxon>Campylobacterota</taxon>
        <taxon>Epsilonproteobacteria</taxon>
        <taxon>Campylobacterales</taxon>
        <taxon>Arcobacteraceae</taxon>
        <taxon>Aliarcobacter</taxon>
    </lineage>
</organism>
<dbReference type="Proteomes" id="UP001283691">
    <property type="component" value="Unassembled WGS sequence"/>
</dbReference>
<evidence type="ECO:0000313" key="2">
    <source>
        <dbReference type="Proteomes" id="UP001283691"/>
    </source>
</evidence>
<reference evidence="1" key="1">
    <citation type="journal article" date="2023" name="Front. Microbiol.">
        <title>Genomic diversity and taxonomic marker for Arcobacter species.</title>
        <authorList>
            <person name="Zhou G."/>
            <person name="Gu Y."/>
            <person name="Wang H."/>
            <person name="Chen X."/>
            <person name="Zhang X."/>
            <person name="Shao Z."/>
            <person name="Yan X."/>
            <person name="Zhang J."/>
            <person name="Zhang M."/>
        </authorList>
    </citation>
    <scope>NUCLEOTIDE SEQUENCE</scope>
    <source>
        <strain evidence="1">BJSY19SF1-2</strain>
    </source>
</reference>
<accession>A0AAW9DAG7</accession>
<evidence type="ECO:0000313" key="1">
    <source>
        <dbReference type="EMBL" id="MDX4069168.1"/>
    </source>
</evidence>
<reference evidence="1" key="2">
    <citation type="submission" date="2023-07" db="EMBL/GenBank/DDBJ databases">
        <authorList>
            <person name="Zhang M."/>
            <person name="Zhou G."/>
        </authorList>
    </citation>
    <scope>NUCLEOTIDE SEQUENCE</scope>
    <source>
        <strain evidence="1">BJSY19SF1-2</strain>
    </source>
</reference>
<sequence length="79" mass="9610">MKNSLQENSYCYEFKGMYYFRKRLPKKVIKNGTKDINFRKSLSKICTDYNIIKNKKDIIINLTKYLNEQLSLVHFIIFY</sequence>
<dbReference type="EMBL" id="JAUQUR010000002">
    <property type="protein sequence ID" value="MDX4069168.1"/>
    <property type="molecule type" value="Genomic_DNA"/>
</dbReference>
<name>A0AAW9DAG7_9BACT</name>
<comment type="caution">
    <text evidence="1">The sequence shown here is derived from an EMBL/GenBank/DDBJ whole genome shotgun (WGS) entry which is preliminary data.</text>
</comment>
<protein>
    <submittedName>
        <fullName evidence="1">Uncharacterized protein</fullName>
    </submittedName>
</protein>
<dbReference type="RefSeq" id="WP_319047922.1">
    <property type="nucleotide sequence ID" value="NZ_JAUQUR010000002.1"/>
</dbReference>
<proteinExistence type="predicted"/>
<gene>
    <name evidence="1" type="ORF">Q6A80_05445</name>
</gene>
<dbReference type="AlphaFoldDB" id="A0AAW9DAG7"/>